<accession>A0A645DMF0</accession>
<proteinExistence type="predicted"/>
<organism evidence="1">
    <name type="scientific">bioreactor metagenome</name>
    <dbReference type="NCBI Taxonomy" id="1076179"/>
    <lineage>
        <taxon>unclassified sequences</taxon>
        <taxon>metagenomes</taxon>
        <taxon>ecological metagenomes</taxon>
    </lineage>
</organism>
<protein>
    <submittedName>
        <fullName evidence="1">Uncharacterized protein</fullName>
    </submittedName>
</protein>
<gene>
    <name evidence="1" type="ORF">SDC9_137590</name>
</gene>
<comment type="caution">
    <text evidence="1">The sequence shown here is derived from an EMBL/GenBank/DDBJ whole genome shotgun (WGS) entry which is preliminary data.</text>
</comment>
<dbReference type="AlphaFoldDB" id="A0A645DMF0"/>
<dbReference type="EMBL" id="VSSQ01037708">
    <property type="protein sequence ID" value="MPM90469.1"/>
    <property type="molecule type" value="Genomic_DNA"/>
</dbReference>
<evidence type="ECO:0000313" key="1">
    <source>
        <dbReference type="EMBL" id="MPM90469.1"/>
    </source>
</evidence>
<reference evidence="1" key="1">
    <citation type="submission" date="2019-08" db="EMBL/GenBank/DDBJ databases">
        <authorList>
            <person name="Kucharzyk K."/>
            <person name="Murdoch R.W."/>
            <person name="Higgins S."/>
            <person name="Loffler F."/>
        </authorList>
    </citation>
    <scope>NUCLEOTIDE SEQUENCE</scope>
</reference>
<name>A0A645DMF0_9ZZZZ</name>
<sequence length="118" mass="12525">MQGPFGMHVDRKRDVDAFGLQGGLQFGRVELVLPGRHCGVHRAAGLSNELAGVFALAGLQLADSTVRQGKRRFVAGMIDAHLLELGGGRCGADSCERGINQSHDLADIERIGVLVCGF</sequence>